<comment type="subcellular location">
    <subcellularLocation>
        <location evidence="1">Cytoplasm</location>
    </subcellularLocation>
</comment>
<dbReference type="OrthoDB" id="9787483at2"/>
<evidence type="ECO:0000256" key="3">
    <source>
        <dbReference type="ARBA" id="ARBA00022490"/>
    </source>
</evidence>
<evidence type="ECO:0000313" key="6">
    <source>
        <dbReference type="Proteomes" id="UP000244906"/>
    </source>
</evidence>
<protein>
    <submittedName>
        <fullName evidence="5">Sulfurtransferase complex subunit TusD</fullName>
    </submittedName>
</protein>
<keyword evidence="6" id="KW-1185">Reference proteome</keyword>
<comment type="similarity">
    <text evidence="2">Belongs to the DsrE/TusD family.</text>
</comment>
<evidence type="ECO:0000256" key="4">
    <source>
        <dbReference type="ARBA" id="ARBA00022679"/>
    </source>
</evidence>
<dbReference type="GO" id="GO:1990228">
    <property type="term" value="C:sulfurtransferase complex"/>
    <property type="evidence" value="ECO:0007669"/>
    <property type="project" value="TreeGrafter"/>
</dbReference>
<evidence type="ECO:0000313" key="5">
    <source>
        <dbReference type="EMBL" id="PVZ71476.1"/>
    </source>
</evidence>
<comment type="caution">
    <text evidence="5">The sequence shown here is derived from an EMBL/GenBank/DDBJ whole genome shotgun (WGS) entry which is preliminary data.</text>
</comment>
<dbReference type="AlphaFoldDB" id="A0A2V1GXG3"/>
<dbReference type="GO" id="GO:0002143">
    <property type="term" value="P:tRNA wobble position uridine thiolation"/>
    <property type="evidence" value="ECO:0007669"/>
    <property type="project" value="TreeGrafter"/>
</dbReference>
<sequence length="133" mass="14841">MNTSLSYTIVIKEAPWQGQQSLQALKFCQALLEKGHHLARVFFYQDGVLNASALQWRPADENSIESQWREFALKHQLELALCITGSLRRGITDAKEAQRNALPSSNVQLPWALTGLGQLIEASVESDRTVSFG</sequence>
<dbReference type="FunFam" id="3.40.1260.10:FF:000001">
    <property type="entry name" value="Sulfurtransferase TusD"/>
    <property type="match status" value="1"/>
</dbReference>
<keyword evidence="4 5" id="KW-0808">Transferase</keyword>
<dbReference type="NCBIfam" id="TIGR03012">
    <property type="entry name" value="sulf_tusD_dsrE"/>
    <property type="match status" value="1"/>
</dbReference>
<dbReference type="RefSeq" id="WP_116685065.1">
    <property type="nucleotide sequence ID" value="NZ_CAWNYD010000001.1"/>
</dbReference>
<dbReference type="InterPro" id="IPR017463">
    <property type="entry name" value="Sulphur_relay_TusD/DsrE"/>
</dbReference>
<dbReference type="GO" id="GO:0097163">
    <property type="term" value="F:sulfur carrier activity"/>
    <property type="evidence" value="ECO:0007669"/>
    <property type="project" value="TreeGrafter"/>
</dbReference>
<dbReference type="NCBIfam" id="NF001237">
    <property type="entry name" value="PRK00207.1"/>
    <property type="match status" value="1"/>
</dbReference>
<dbReference type="GO" id="GO:0016783">
    <property type="term" value="F:sulfurtransferase activity"/>
    <property type="evidence" value="ECO:0007669"/>
    <property type="project" value="InterPro"/>
</dbReference>
<dbReference type="Pfam" id="PF02635">
    <property type="entry name" value="DsrE"/>
    <property type="match status" value="1"/>
</dbReference>
<gene>
    <name evidence="5" type="ORF">DC094_00025</name>
</gene>
<dbReference type="Gene3D" id="3.40.1260.10">
    <property type="entry name" value="DsrEFH-like"/>
    <property type="match status" value="1"/>
</dbReference>
<organism evidence="5 6">
    <name type="scientific">Pelagibaculum spongiae</name>
    <dbReference type="NCBI Taxonomy" id="2080658"/>
    <lineage>
        <taxon>Bacteria</taxon>
        <taxon>Pseudomonadati</taxon>
        <taxon>Pseudomonadota</taxon>
        <taxon>Gammaproteobacteria</taxon>
        <taxon>Oceanospirillales</taxon>
        <taxon>Pelagibaculum</taxon>
    </lineage>
</organism>
<dbReference type="EMBL" id="QDDL01000001">
    <property type="protein sequence ID" value="PVZ71476.1"/>
    <property type="molecule type" value="Genomic_DNA"/>
</dbReference>
<evidence type="ECO:0000256" key="1">
    <source>
        <dbReference type="ARBA" id="ARBA00004496"/>
    </source>
</evidence>
<reference evidence="5 6" key="1">
    <citation type="submission" date="2018-04" db="EMBL/GenBank/DDBJ databases">
        <title>Thalassorhabdus spongiae gen. nov., sp. nov., isolated from a marine sponge in South-West Iceland.</title>
        <authorList>
            <person name="Knobloch S."/>
            <person name="Daussin A."/>
            <person name="Johannsson R."/>
            <person name="Marteinsson V.T."/>
        </authorList>
    </citation>
    <scope>NUCLEOTIDE SEQUENCE [LARGE SCALE GENOMIC DNA]</scope>
    <source>
        <strain evidence="5 6">Hp12</strain>
    </source>
</reference>
<name>A0A2V1GXG3_9GAMM</name>
<proteinExistence type="inferred from homology"/>
<dbReference type="InterPro" id="IPR003787">
    <property type="entry name" value="Sulphur_relay_DsrE/F-like"/>
</dbReference>
<evidence type="ECO:0000256" key="2">
    <source>
        <dbReference type="ARBA" id="ARBA00007067"/>
    </source>
</evidence>
<dbReference type="PANTHER" id="PTHR34874">
    <property type="entry name" value="PROTEIN YCHN"/>
    <property type="match status" value="1"/>
</dbReference>
<dbReference type="SUPFAM" id="SSF75169">
    <property type="entry name" value="DsrEFH-like"/>
    <property type="match status" value="1"/>
</dbReference>
<dbReference type="InterPro" id="IPR027396">
    <property type="entry name" value="DsrEFH-like"/>
</dbReference>
<accession>A0A2V1GXG3</accession>
<keyword evidence="3" id="KW-0963">Cytoplasm</keyword>
<dbReference type="Proteomes" id="UP000244906">
    <property type="component" value="Unassembled WGS sequence"/>
</dbReference>
<dbReference type="PANTHER" id="PTHR34874:SF3">
    <property type="entry name" value="SULFURTRANSFERASE TUSD"/>
    <property type="match status" value="1"/>
</dbReference>